<feature type="chain" id="PRO_5009304457" evidence="1">
    <location>
        <begin position="19"/>
        <end position="561"/>
    </location>
</feature>
<name>A0A1I7RMA8_BURXY</name>
<keyword evidence="1" id="KW-0732">Signal</keyword>
<dbReference type="SUPFAM" id="SSF53474">
    <property type="entry name" value="alpha/beta-Hydrolases"/>
    <property type="match status" value="1"/>
</dbReference>
<feature type="signal peptide" evidence="1">
    <location>
        <begin position="1"/>
        <end position="18"/>
    </location>
</feature>
<dbReference type="PANTHER" id="PTHR44590:SF3">
    <property type="entry name" value="CARBOXYLESTERASE TYPE B DOMAIN-CONTAINING PROTEIN"/>
    <property type="match status" value="1"/>
</dbReference>
<evidence type="ECO:0000256" key="1">
    <source>
        <dbReference type="SAM" id="SignalP"/>
    </source>
</evidence>
<protein>
    <submittedName>
        <fullName evidence="4">COesterase domain-containing protein</fullName>
    </submittedName>
</protein>
<organism evidence="3 4">
    <name type="scientific">Bursaphelenchus xylophilus</name>
    <name type="common">Pinewood nematode worm</name>
    <name type="synonym">Aphelenchoides xylophilus</name>
    <dbReference type="NCBI Taxonomy" id="6326"/>
    <lineage>
        <taxon>Eukaryota</taxon>
        <taxon>Metazoa</taxon>
        <taxon>Ecdysozoa</taxon>
        <taxon>Nematoda</taxon>
        <taxon>Chromadorea</taxon>
        <taxon>Rhabditida</taxon>
        <taxon>Tylenchina</taxon>
        <taxon>Tylenchomorpha</taxon>
        <taxon>Aphelenchoidea</taxon>
        <taxon>Aphelenchoididae</taxon>
        <taxon>Bursaphelenchus</taxon>
    </lineage>
</organism>
<dbReference type="Gene3D" id="3.40.50.1820">
    <property type="entry name" value="alpha/beta hydrolase"/>
    <property type="match status" value="1"/>
</dbReference>
<dbReference type="PANTHER" id="PTHR44590">
    <property type="entry name" value="CARBOXYLIC ESTER HYDROLASE-RELATED"/>
    <property type="match status" value="1"/>
</dbReference>
<evidence type="ECO:0000259" key="2">
    <source>
        <dbReference type="Pfam" id="PF00135"/>
    </source>
</evidence>
<dbReference type="AlphaFoldDB" id="A0A1I7RMA8"/>
<feature type="domain" description="Carboxylesterase type B" evidence="2">
    <location>
        <begin position="20"/>
        <end position="536"/>
    </location>
</feature>
<reference evidence="4" key="1">
    <citation type="submission" date="2016-11" db="UniProtKB">
        <authorList>
            <consortium name="WormBaseParasite"/>
        </authorList>
    </citation>
    <scope>IDENTIFICATION</scope>
</reference>
<dbReference type="eggNOG" id="KOG1516">
    <property type="taxonomic scope" value="Eukaryota"/>
</dbReference>
<sequence length="561" mass="63401">MLLLLLGCAFLLQAMSSASDPVLETDIGRFVGTLLTFESGVKVDAFYGVPFAKPPVGPLRFEKPQDAEFVEEREAKTMPKVCIQVFSPFEQSEDCLYMNVFRPHEKSDSVGYPGFFYIHGGAYQVGYSHQHTTDYVAEHYAGQGMTVIIPHYRLGIYGFAATTDKAIPGNYGLHDLHQALRFTRRNAKGLYLDNDRITVGGYSAGSAAASALSISPLTHNLFSQVVQFSGSTLAEWAFSKRGLEVTDRVVKILGCAGKDVKECMKSKTVEEIENAAKQAHEFDGEINYFDYSPTIDGDFIPVHPSFLISSAKPKPTLASLNENEGLLGSIYYSGEGWNHGLPKEKKDNFTVEDFKEHIRNTVVLRKFFGDQHEEAAKEVADFYLSTVEPKDRTKEFLLDMYAKAIGDVMFVIPQLREFRHKLNSGWTVYNIMSTYNGYIKRNFPHVEVQKTTHGMDYEFLYGREAFGRTLGFTEEDEPYRKLLVDSIVSFVKTGSPKSDSNPNFEAISSAKPLVYTDLSSEAFVKSPYFGREFEFWDHMAEKYRYDLMSGTYKEDRERVEL</sequence>
<accession>A0A1I7RMA8</accession>
<evidence type="ECO:0000313" key="4">
    <source>
        <dbReference type="WBParaSite" id="BXY_0184300.1"/>
    </source>
</evidence>
<dbReference type="Pfam" id="PF00135">
    <property type="entry name" value="COesterase"/>
    <property type="match status" value="1"/>
</dbReference>
<dbReference type="Proteomes" id="UP000095284">
    <property type="component" value="Unplaced"/>
</dbReference>
<dbReference type="InterPro" id="IPR029058">
    <property type="entry name" value="AB_hydrolase_fold"/>
</dbReference>
<dbReference type="InterPro" id="IPR002018">
    <property type="entry name" value="CarbesteraseB"/>
</dbReference>
<proteinExistence type="predicted"/>
<evidence type="ECO:0000313" key="3">
    <source>
        <dbReference type="Proteomes" id="UP000095284"/>
    </source>
</evidence>
<dbReference type="WBParaSite" id="BXY_0184300.1">
    <property type="protein sequence ID" value="BXY_0184300.1"/>
    <property type="gene ID" value="BXY_0184300"/>
</dbReference>